<organism evidence="1">
    <name type="scientific">Mimiviridae sp. ChoanoV1</name>
    <dbReference type="NCBI Taxonomy" id="2596887"/>
    <lineage>
        <taxon>Viruses</taxon>
        <taxon>Varidnaviria</taxon>
        <taxon>Bamfordvirae</taxon>
        <taxon>Nucleocytoviricota</taxon>
        <taxon>Megaviricetes</taxon>
        <taxon>Imitervirales</taxon>
        <taxon>Schizomimiviridae</taxon>
    </lineage>
</organism>
<reference evidence="1" key="1">
    <citation type="submission" date="2018-11" db="EMBL/GenBank/DDBJ databases">
        <title>A distinct lineage of giant viruses engineers rhodopsin photosystems in predatory marine eukaryotes.</title>
        <authorList>
            <person name="Needham D.M."/>
            <person name="Yoshizawa S."/>
            <person name="Hosaka T."/>
            <person name="Poirier C."/>
            <person name="Choi C.-J."/>
            <person name="Hehenberger E."/>
            <person name="Irwin N.A.T."/>
            <person name="Wilken S."/>
            <person name="Yung C.-M."/>
            <person name="Bachy C."/>
            <person name="Kurihara R."/>
            <person name="Nakajima Y."/>
            <person name="Kojima K."/>
            <person name="Kimura-Someya T."/>
            <person name="Leonard G."/>
            <person name="Malmstrom R.R."/>
            <person name="Mende D."/>
            <person name="Olson D.K."/>
            <person name="Sudo Y."/>
            <person name="Sudek S."/>
            <person name="Richards T.A."/>
            <person name="DeLong E.F."/>
            <person name="Keeling P.J."/>
            <person name="Santoro A.E."/>
            <person name="Shirouzu M."/>
            <person name="Iwasaki W."/>
            <person name="Worden A.Z."/>
        </authorList>
    </citation>
    <scope>NUCLEOTIDE SEQUENCE</scope>
</reference>
<gene>
    <name evidence="1" type="ORF">1_159</name>
</gene>
<dbReference type="EMBL" id="MK250085">
    <property type="protein sequence ID" value="QDY51774.1"/>
    <property type="molecule type" value="Genomic_DNA"/>
</dbReference>
<accession>A0A5B8IPD3</accession>
<evidence type="ECO:0000313" key="1">
    <source>
        <dbReference type="EMBL" id="QDY51774.1"/>
    </source>
</evidence>
<proteinExistence type="predicted"/>
<sequence>MSDNSLNNNTTVNGTCDFRVNNQVSLEQDNCHKIFRDKQSEGPGIYRLNRYNDKTCGIPTVMECASQNPTVLFRDGYGITECYVDDDTQLRIGKSRKNPKCPNQLFTRPYRTVPYMGRGSGNSCIESQIRHGEDTKEKKQCNVLAGVTISNVDPASMPMIGHLKENIQDPVHIVPEVALDGWVRGGAPSRQIVRDIEYLEKCGSKYQKMAANKYNNSY</sequence>
<name>A0A5B8IPD3_9VIRU</name>
<protein>
    <submittedName>
        <fullName evidence="1">Uncharacterized protein</fullName>
    </submittedName>
</protein>